<dbReference type="RefSeq" id="WP_163173790.1">
    <property type="nucleotide sequence ID" value="NZ_JAAIWK010000013.1"/>
</dbReference>
<keyword evidence="13 18" id="KW-0413">Isomerase</keyword>
<dbReference type="FunFam" id="3.20.20.70:FF:000075">
    <property type="entry name" value="Tryptophan biosynthesis protein TRP1"/>
    <property type="match status" value="1"/>
</dbReference>
<evidence type="ECO:0000259" key="20">
    <source>
        <dbReference type="Pfam" id="PF00697"/>
    </source>
</evidence>
<dbReference type="EMBL" id="JAAIWK010000013">
    <property type="protein sequence ID" value="NEY20180.1"/>
    <property type="molecule type" value="Genomic_DNA"/>
</dbReference>
<dbReference type="PROSITE" id="PS00614">
    <property type="entry name" value="IGPS"/>
    <property type="match status" value="1"/>
</dbReference>
<comment type="pathway">
    <text evidence="4 17">Amino-acid biosynthesis; L-tryptophan biosynthesis; L-tryptophan from chorismate: step 4/5.</text>
</comment>
<dbReference type="InterPro" id="IPR011060">
    <property type="entry name" value="RibuloseP-bd_barrel"/>
</dbReference>
<keyword evidence="11 17" id="KW-0822">Tryptophan biosynthesis</keyword>
<keyword evidence="15" id="KW-0511">Multifunctional enzyme</keyword>
<dbReference type="InterPro" id="IPR001468">
    <property type="entry name" value="Indole-3-GlycerolPSynthase_CS"/>
</dbReference>
<comment type="pathway">
    <text evidence="3 18">Amino-acid biosynthesis; L-tryptophan biosynthesis; L-tryptophan from chorismate: step 3/5.</text>
</comment>
<reference evidence="21 22" key="2">
    <citation type="submission" date="2020-03" db="EMBL/GenBank/DDBJ databases">
        <title>Bacillus aquiflavi sp. nov., isolated from yellow water of strong flavor Chinese baijiu in Yibin region of China.</title>
        <authorList>
            <person name="Xie J."/>
        </authorList>
    </citation>
    <scope>NUCLEOTIDE SEQUENCE [LARGE SCALE GENOMIC DNA]</scope>
    <source>
        <strain evidence="21 22">Gsoil 114</strain>
    </source>
</reference>
<evidence type="ECO:0000256" key="14">
    <source>
        <dbReference type="ARBA" id="ARBA00023239"/>
    </source>
</evidence>
<comment type="caution">
    <text evidence="21">The sequence shown here is derived from an EMBL/GenBank/DDBJ whole genome shotgun (WGS) entry which is preliminary data.</text>
</comment>
<dbReference type="HAMAP" id="MF_00135">
    <property type="entry name" value="PRAI"/>
    <property type="match status" value="1"/>
</dbReference>
<dbReference type="NCBIfam" id="NF001377">
    <property type="entry name" value="PRK00278.2-4"/>
    <property type="match status" value="1"/>
</dbReference>
<evidence type="ECO:0000256" key="9">
    <source>
        <dbReference type="ARBA" id="ARBA00022605"/>
    </source>
</evidence>
<evidence type="ECO:0000256" key="11">
    <source>
        <dbReference type="ARBA" id="ARBA00022822"/>
    </source>
</evidence>
<evidence type="ECO:0000256" key="4">
    <source>
        <dbReference type="ARBA" id="ARBA00004696"/>
    </source>
</evidence>
<organism evidence="21 22">
    <name type="scientific">Heyndrickxia ginsengihumi</name>
    <dbReference type="NCBI Taxonomy" id="363870"/>
    <lineage>
        <taxon>Bacteria</taxon>
        <taxon>Bacillati</taxon>
        <taxon>Bacillota</taxon>
        <taxon>Bacilli</taxon>
        <taxon>Bacillales</taxon>
        <taxon>Bacillaceae</taxon>
        <taxon>Heyndrickxia</taxon>
    </lineage>
</organism>
<dbReference type="Pfam" id="PF00218">
    <property type="entry name" value="IGPS"/>
    <property type="match status" value="1"/>
</dbReference>
<dbReference type="PANTHER" id="PTHR22854:SF2">
    <property type="entry name" value="INDOLE-3-GLYCEROL-PHOSPHATE SYNTHASE"/>
    <property type="match status" value="1"/>
</dbReference>
<evidence type="ECO:0000256" key="2">
    <source>
        <dbReference type="ARBA" id="ARBA00001633"/>
    </source>
</evidence>
<dbReference type="GO" id="GO:0004640">
    <property type="term" value="F:phosphoribosylanthranilate isomerase activity"/>
    <property type="evidence" value="ECO:0007669"/>
    <property type="project" value="UniProtKB-UniRule"/>
</dbReference>
<evidence type="ECO:0000256" key="3">
    <source>
        <dbReference type="ARBA" id="ARBA00004664"/>
    </source>
</evidence>
<keyword evidence="14 17" id="KW-0456">Lyase</keyword>
<feature type="domain" description="Indole-3-glycerol phosphate synthase" evidence="19">
    <location>
        <begin position="4"/>
        <end position="252"/>
    </location>
</feature>
<accession>A0A6M0P8E7</accession>
<evidence type="ECO:0000256" key="10">
    <source>
        <dbReference type="ARBA" id="ARBA00022793"/>
    </source>
</evidence>
<evidence type="ECO:0000256" key="12">
    <source>
        <dbReference type="ARBA" id="ARBA00023141"/>
    </source>
</evidence>
<dbReference type="Gene3D" id="3.20.20.70">
    <property type="entry name" value="Aldolase class I"/>
    <property type="match status" value="2"/>
</dbReference>
<keyword evidence="22" id="KW-1185">Reference proteome</keyword>
<dbReference type="InterPro" id="IPR013798">
    <property type="entry name" value="Indole-3-glycerol_P_synth_dom"/>
</dbReference>
<protein>
    <recommendedName>
        <fullName evidence="17 18">Multifunctional fusion protein</fullName>
    </recommendedName>
    <domain>
        <recommendedName>
            <fullName evidence="17">Indole-3-glycerol phosphate synthase</fullName>
            <shortName evidence="17">IGPS</shortName>
            <ecNumber evidence="17">4.1.1.48</ecNumber>
        </recommendedName>
    </domain>
    <domain>
        <recommendedName>
            <fullName evidence="18">N-(5'-phosphoribosyl)anthranilate isomerase</fullName>
            <shortName evidence="18">PRAI</shortName>
            <ecNumber evidence="18">5.3.1.24</ecNumber>
        </recommendedName>
    </domain>
</protein>
<dbReference type="Proteomes" id="UP000476934">
    <property type="component" value="Unassembled WGS sequence"/>
</dbReference>
<comment type="catalytic activity">
    <reaction evidence="1 18">
        <text>N-(5-phospho-beta-D-ribosyl)anthranilate = 1-(2-carboxyphenylamino)-1-deoxy-D-ribulose 5-phosphate</text>
        <dbReference type="Rhea" id="RHEA:21540"/>
        <dbReference type="ChEBI" id="CHEBI:18277"/>
        <dbReference type="ChEBI" id="CHEBI:58613"/>
        <dbReference type="EC" id="5.3.1.24"/>
    </reaction>
</comment>
<dbReference type="HAMAP" id="MF_00134_B">
    <property type="entry name" value="IGPS_B"/>
    <property type="match status" value="1"/>
</dbReference>
<proteinExistence type="inferred from homology"/>
<dbReference type="NCBIfam" id="NF006945">
    <property type="entry name" value="PRK09427.1"/>
    <property type="match status" value="1"/>
</dbReference>
<sequence>MTFLEKILAEKEKEVARLKASQLRLAAIDRKAPSLYETFMQSERMSIISEIKRASPSKGDIRTEIDPVHQAIQYEEAGANAISVLTDQPFFKGTIDDLKAVSQAVKLPVLCKDFIIDEIQIDIAKATGASVILLIAAALNSKRLKQLYDYAQSKNLEVLLEVHNEEELQVALAVGANIIGINNRNLKTFEVDLAVVEHLAKQISDPNILIISESGIRTREDVVRVQKAGAKGILVGETLMRSTTVKEAIKSLVGETLHKVKICGIQTLEAAQAAVQAGADLIGFVFADSKRYIEPEKAAMISASIPANVQKVGVFVNEEVNRMQAIAEQVGLDYIQLHGDELQDVIDQLNYPVIKSFPIQTQADLEKINQYNADIYLLDSAGGPYRGGNGISINWELLTALSTKENVMLAGGLTAQNVADAIAMVKPMAVDVSSGVETNGEKDTEKMMQFISQAKQAFQKLEESECNDNLYTTEPNGSLR</sequence>
<dbReference type="GO" id="GO:0000162">
    <property type="term" value="P:L-tryptophan biosynthetic process"/>
    <property type="evidence" value="ECO:0007669"/>
    <property type="project" value="UniProtKB-UniRule"/>
</dbReference>
<comment type="similarity">
    <text evidence="7 17">Belongs to the TrpC family.</text>
</comment>
<reference evidence="21 22" key="1">
    <citation type="submission" date="2020-02" db="EMBL/GenBank/DDBJ databases">
        <authorList>
            <person name="Feng H."/>
        </authorList>
    </citation>
    <scope>NUCLEOTIDE SEQUENCE [LARGE SCALE GENOMIC DNA]</scope>
    <source>
        <strain evidence="21 22">Gsoil 114</strain>
    </source>
</reference>
<dbReference type="InterPro" id="IPR045186">
    <property type="entry name" value="Indole-3-glycerol_P_synth"/>
</dbReference>
<comment type="similarity">
    <text evidence="5 18">Belongs to the TrpF family.</text>
</comment>
<dbReference type="UniPathway" id="UPA00035">
    <property type="reaction ID" value="UER00042"/>
</dbReference>
<dbReference type="InterPro" id="IPR013785">
    <property type="entry name" value="Aldolase_TIM"/>
</dbReference>
<evidence type="ECO:0000256" key="17">
    <source>
        <dbReference type="HAMAP-Rule" id="MF_00134"/>
    </source>
</evidence>
<dbReference type="FunFam" id="3.20.20.70:FF:000024">
    <property type="entry name" value="Indole-3-glycerol phosphate synthase"/>
    <property type="match status" value="1"/>
</dbReference>
<dbReference type="EC" id="4.1.1.48" evidence="17"/>
<dbReference type="InterPro" id="IPR001240">
    <property type="entry name" value="PRAI_dom"/>
</dbReference>
<feature type="domain" description="N-(5'phosphoribosyl) anthranilate isomerase (PRAI)" evidence="20">
    <location>
        <begin position="260"/>
        <end position="452"/>
    </location>
</feature>
<dbReference type="AlphaFoldDB" id="A0A6M0P8E7"/>
<evidence type="ECO:0000256" key="16">
    <source>
        <dbReference type="ARBA" id="ARBA00025592"/>
    </source>
</evidence>
<comment type="similarity">
    <text evidence="8">In the C-terminal section; belongs to the TrpF family.</text>
</comment>
<keyword evidence="12 17" id="KW-0057">Aromatic amino acid biosynthesis</keyword>
<evidence type="ECO:0000313" key="22">
    <source>
        <dbReference type="Proteomes" id="UP000476934"/>
    </source>
</evidence>
<evidence type="ECO:0000256" key="13">
    <source>
        <dbReference type="ARBA" id="ARBA00023235"/>
    </source>
</evidence>
<comment type="similarity">
    <text evidence="6">In the N-terminal section; belongs to the TrpC family.</text>
</comment>
<dbReference type="NCBIfam" id="NF001371">
    <property type="entry name" value="PRK00278.1-3"/>
    <property type="match status" value="1"/>
</dbReference>
<evidence type="ECO:0000256" key="7">
    <source>
        <dbReference type="ARBA" id="ARBA00008737"/>
    </source>
</evidence>
<dbReference type="CDD" id="cd00331">
    <property type="entry name" value="IGPS"/>
    <property type="match status" value="1"/>
</dbReference>
<dbReference type="CDD" id="cd00405">
    <property type="entry name" value="PRAI"/>
    <property type="match status" value="1"/>
</dbReference>
<evidence type="ECO:0000259" key="19">
    <source>
        <dbReference type="Pfam" id="PF00218"/>
    </source>
</evidence>
<keyword evidence="10 17" id="KW-0210">Decarboxylase</keyword>
<evidence type="ECO:0000256" key="8">
    <source>
        <dbReference type="ARBA" id="ARBA00009847"/>
    </source>
</evidence>
<dbReference type="SUPFAM" id="SSF51366">
    <property type="entry name" value="Ribulose-phoshate binding barrel"/>
    <property type="match status" value="2"/>
</dbReference>
<evidence type="ECO:0000256" key="15">
    <source>
        <dbReference type="ARBA" id="ARBA00023268"/>
    </source>
</evidence>
<evidence type="ECO:0000256" key="5">
    <source>
        <dbReference type="ARBA" id="ARBA00007571"/>
    </source>
</evidence>
<evidence type="ECO:0000256" key="6">
    <source>
        <dbReference type="ARBA" id="ARBA00007902"/>
    </source>
</evidence>
<comment type="catalytic activity">
    <reaction evidence="2 17">
        <text>1-(2-carboxyphenylamino)-1-deoxy-D-ribulose 5-phosphate + H(+) = (1S,2R)-1-C-(indol-3-yl)glycerol 3-phosphate + CO2 + H2O</text>
        <dbReference type="Rhea" id="RHEA:23476"/>
        <dbReference type="ChEBI" id="CHEBI:15377"/>
        <dbReference type="ChEBI" id="CHEBI:15378"/>
        <dbReference type="ChEBI" id="CHEBI:16526"/>
        <dbReference type="ChEBI" id="CHEBI:58613"/>
        <dbReference type="ChEBI" id="CHEBI:58866"/>
        <dbReference type="EC" id="4.1.1.48"/>
    </reaction>
</comment>
<comment type="function">
    <text evidence="16">Bifunctional enzyme that catalyzes two sequential steps of tryptophan biosynthetic pathway. The first reaction is catalyzed by the isomerase, coded by the TrpF domain; the second reaction is catalyzed by the synthase, coded by the TrpC domain.</text>
</comment>
<dbReference type="Pfam" id="PF00697">
    <property type="entry name" value="PRAI"/>
    <property type="match status" value="1"/>
</dbReference>
<dbReference type="EC" id="5.3.1.24" evidence="18"/>
<gene>
    <name evidence="21" type="primary">trpCF</name>
    <name evidence="17" type="synonym">trpC</name>
    <name evidence="18" type="synonym">trpF</name>
    <name evidence="21" type="ORF">G4D61_09430</name>
</gene>
<dbReference type="PANTHER" id="PTHR22854">
    <property type="entry name" value="TRYPTOPHAN BIOSYNTHESIS PROTEIN"/>
    <property type="match status" value="1"/>
</dbReference>
<dbReference type="GO" id="GO:0004425">
    <property type="term" value="F:indole-3-glycerol-phosphate synthase activity"/>
    <property type="evidence" value="ECO:0007669"/>
    <property type="project" value="UniProtKB-UniRule"/>
</dbReference>
<evidence type="ECO:0000313" key="21">
    <source>
        <dbReference type="EMBL" id="NEY20180.1"/>
    </source>
</evidence>
<evidence type="ECO:0000256" key="18">
    <source>
        <dbReference type="HAMAP-Rule" id="MF_00135"/>
    </source>
</evidence>
<keyword evidence="9 17" id="KW-0028">Amino-acid biosynthesis</keyword>
<evidence type="ECO:0000256" key="1">
    <source>
        <dbReference type="ARBA" id="ARBA00001164"/>
    </source>
</evidence>
<name>A0A6M0P8E7_9BACI</name>
<dbReference type="HAMAP" id="MF_00134_A">
    <property type="entry name" value="IGPS_A"/>
    <property type="match status" value="1"/>
</dbReference>